<feature type="coiled-coil region" evidence="1">
    <location>
        <begin position="309"/>
        <end position="336"/>
    </location>
</feature>
<evidence type="ECO:0000256" key="2">
    <source>
        <dbReference type="SAM" id="Phobius"/>
    </source>
</evidence>
<evidence type="ECO:0000313" key="4">
    <source>
        <dbReference type="Proteomes" id="UP000464317"/>
    </source>
</evidence>
<dbReference type="RefSeq" id="WP_161553050.1">
    <property type="nucleotide sequence ID" value="NZ_AP022325.1"/>
</dbReference>
<feature type="coiled-coil region" evidence="1">
    <location>
        <begin position="938"/>
        <end position="993"/>
    </location>
</feature>
<proteinExistence type="predicted"/>
<organism evidence="3 4">
    <name type="scientific">Mycoplasmopsis felis</name>
    <dbReference type="NCBI Taxonomy" id="33923"/>
    <lineage>
        <taxon>Bacteria</taxon>
        <taxon>Bacillati</taxon>
        <taxon>Mycoplasmatota</taxon>
        <taxon>Mycoplasmoidales</taxon>
        <taxon>Metamycoplasmataceae</taxon>
        <taxon>Mycoplasmopsis</taxon>
    </lineage>
</organism>
<feature type="coiled-coil region" evidence="1">
    <location>
        <begin position="1079"/>
        <end position="1117"/>
    </location>
</feature>
<feature type="coiled-coil region" evidence="1">
    <location>
        <begin position="1772"/>
        <end position="1810"/>
    </location>
</feature>
<evidence type="ECO:0000256" key="1">
    <source>
        <dbReference type="SAM" id="Coils"/>
    </source>
</evidence>
<feature type="transmembrane region" description="Helical" evidence="2">
    <location>
        <begin position="7"/>
        <end position="32"/>
    </location>
</feature>
<sequence length="2096" mass="241056">MLKNKKGLELFITSIAMSSIATGTAIAITWVWSNNASSYEEKYNKTQDYINSLRNLDVPVDLIEEELNKLPDKYFKNEQFNDLDRILNNLKRTIENNVSSKLSLIKNLDKEKITDTLSKSKTIDELLDFVKSLNNVIQFDQKINDLQNNILSDNVTDKLLSDLSSKNTGESLNDLNKYLSDQKQRISNLNEEITNQISLLPDELKEKYINLKSQAKDNLNKLEELNQLLNKVLPIVEQARKINDKDDKQEIYNDLNNTSSDKELEEIKQKIQKLLASEDNKDFENIKDQLLNLSNGVLDSNKRNDFINSINDSRNLDELTEVKRKLEEEIKKSSGLDGLLNAKKKILLERVKQSDLTNEIKTRYNQDINSTNSIKELDTISEELDKLLSLNKLKNDVNNLINKLNQEKREEFNQKLNDANDVQAIKDIANKINEILDQARSEAKKQVDLLQGNSQDKNDLELKLVNSNTESEINKIKNDASNILNNIKSDIENSLNSITDSNLDAKKQELTEKFNNLKNNADSNFGQFNNLLDEVKNLNSVQETKKQTNDIYNQLDNKENVADLKNQIDSETNLNNLLEIKNQLNDLLTLSDDKKSALVEIQKINHNTKKEELKSQLDTVTKKHEIYSIKNNAQDYHQRELDNKVLHDELILLADNINNNEEKNRVKGLIESAMNDSNNQPNINQVEIREKLIQVRTEIYNVLNNLKDSREVFNIQKSIINSDINKIKDNIKVVELRQKLNQAQNIDDLNNLSEVVDNELEIQRLKDKIKNKLDYLFDQKDYPSRLVDINNLSDLKELEQNIDNDLIAQESSLNTLKEKIKNDILKLSDNNENKPNLFNDLLNTDTLAKAQVLEQKATSLLNEIKEKTTQAILKTDGDQTLNEDLNNKLNLAVSEDDFNNIIKLANNAFSDKKSEIIQDLNNLNNDVLKVEFTEKLNNAKNISELNNLKQELQKLLDLANTENEINSVATKVDEQLQKEITEIQNNINTVKSKISQLYKPNNIELFTNETNKYDDESTKHLITLPYSRSLLNNINNTILLEQSELEDKKRSAKNEVINRLINETKIQELRDKIQSSKNIQSVDLVLKELNDEINNLRNQAQEEINKLIDNARLTRQINNANTEATINNIKNIASNYLNNLKSDIQQKINTVISVSSNINQELLNKLEQVNTESEMLLVSQQVDIKLSEYNNKTQSYVDRLKDKSHIISKDLWTSELISKSQRDKVIEIINHNWTEYEQLIEKLTGDQANKDKFRDKLNSYDKQTVLESDLIDDIKVMEEIFNSEKTQALSLLDKVVILSKKSEFTELINKANTIARLKEIQELIKLQIKKESAINSLTNKNLFPEQRRDYIQKINNAKNNEELNEIINQINAKSNENKDISNLITQATELNKLINQNTPKHNEIQSDINNIRSLEQGQGVIAKINAYLNEQKSETQQAVNKLVNKELKNTYQSLLDSSNSESEINQISSDANNIFSRRQTELVVELNKIIDSEKRTELQNKLNNALNLQTLDEISVEIENQLQKEAIQKNINRISDSESKNNLLSELNNSNDKQSLYVLKNKVNEKLKNQIGDLDFSKELATEELKRLLETNVKRVELTNTLNNATTVEVVNQVINDVETEIQRIKTTVKNELNTKIQPSNRENDAPWHNQIFTSLTSKVDQTNTEQKLNEISSVDIVNYLNSVKSLYKSKLDKIPNNNKETEISTIQNAINSSGSTNSLDAELTKANELMKNIVLELNNTLLDETKKNEFITKINNITTINENKQKFITIIDDLLNVYNEIQNQQRNQNNELSLLKDQVKEELALLLKNNDLLTTVNNATTKEQVLAVKEEIKKQIQMQKDLAFIEVNKLTDDSSKDNLTNLLTTAQSEYEINKIKDQAIQIFKITKDSLTDTINQITDETEKQKLLTQKDDANNQTIQKLNEIKNQARLIKSKEETKELLNGLQDKKDYLNQINQATDISTLNEIKSAINQDKLNQSIDLLTAKQEAQAIIDKTNSKSRLDEELKNAHTIPEIKAVKDKAQVLIENTKQQALTELAKLVGHPKHNEYLNQINQPNNSEPNLLRIKDEINELFENLKNDAKHIFTILFQTKEIHY</sequence>
<keyword evidence="2" id="KW-1133">Transmembrane helix</keyword>
<keyword evidence="1" id="KW-0175">Coiled coil</keyword>
<protein>
    <submittedName>
        <fullName evidence="3">Uncharacterized protein</fullName>
    </submittedName>
</protein>
<evidence type="ECO:0000313" key="3">
    <source>
        <dbReference type="EMBL" id="BBU47556.1"/>
    </source>
</evidence>
<dbReference type="KEGG" id="mfel:JPM2_2490"/>
<dbReference type="Proteomes" id="UP000464317">
    <property type="component" value="Chromosome"/>
</dbReference>
<gene>
    <name evidence="3" type="ORF">JPM2_2490</name>
</gene>
<name>A0A809SK37_9BACT</name>
<accession>A0A809SK37</accession>
<reference evidence="3 4" key="1">
    <citation type="submission" date="2020-01" db="EMBL/GenBank/DDBJ databases">
        <title>Complete genome sequence of Mycoplasma felis strain Myco-2.</title>
        <authorList>
            <person name="Kinoshita Y."/>
            <person name="Niwa H."/>
            <person name="Uchida-Fujii E."/>
            <person name="Nukada T."/>
        </authorList>
    </citation>
    <scope>NUCLEOTIDE SEQUENCE [LARGE SCALE GENOMIC DNA]</scope>
    <source>
        <strain evidence="3 4">Myco-2</strain>
    </source>
</reference>
<feature type="coiled-coil region" evidence="1">
    <location>
        <begin position="172"/>
        <end position="232"/>
    </location>
</feature>
<keyword evidence="2" id="KW-0472">Membrane</keyword>
<feature type="coiled-coil region" evidence="1">
    <location>
        <begin position="387"/>
        <end position="623"/>
    </location>
</feature>
<dbReference type="EMBL" id="AP022325">
    <property type="protein sequence ID" value="BBU47556.1"/>
    <property type="molecule type" value="Genomic_DNA"/>
</dbReference>
<keyword evidence="2" id="KW-0812">Transmembrane</keyword>
<keyword evidence="4" id="KW-1185">Reference proteome</keyword>